<dbReference type="SUPFAM" id="SSF110710">
    <property type="entry name" value="TTHA0583/YokD-like"/>
    <property type="match status" value="1"/>
</dbReference>
<comment type="similarity">
    <text evidence="1 4">Belongs to the antibiotic N-acetyltransferase family.</text>
</comment>
<evidence type="ECO:0000256" key="4">
    <source>
        <dbReference type="RuleBase" id="RU365031"/>
    </source>
</evidence>
<sequence length="280" mass="30589">MSRSLPDGRPVVTQAMIESGLREVGLDAGAVVVAHSALRSFGWVEEGEDAVIDALIAGVGPMGTVCMPALSYGDYGPRRPPPPFDPRATPGIVGRIPERFRGRPGVRRSLHPTHSLAAFGARAEELLKGHERSPTPCGPDSPWGRIARAGGHVLMLGVGTFYCTMFHGPEEEVEPDARCTRPVPCRIVTEAGERTVYLRLHQSYEGAVSDRAAMEGVLEAEGLLRRTRVGNSTLLLIDAQGLWDLSLRLLRARPARAVDNLWVKVRHDFRRIVSDLRRAL</sequence>
<organism evidence="5 6">
    <name type="scientific">Handelsmanbacteria sp. (strain RIFCSPLOWO2_12_FULL_64_10)</name>
    <dbReference type="NCBI Taxonomy" id="1817868"/>
    <lineage>
        <taxon>Bacteria</taxon>
        <taxon>Candidatus Handelsmaniibacteriota</taxon>
    </lineage>
</organism>
<dbReference type="GO" id="GO:0046677">
    <property type="term" value="P:response to antibiotic"/>
    <property type="evidence" value="ECO:0007669"/>
    <property type="project" value="UniProtKB-KW"/>
</dbReference>
<accession>A0A1F6CDE0</accession>
<evidence type="ECO:0000256" key="2">
    <source>
        <dbReference type="ARBA" id="ARBA00022679"/>
    </source>
</evidence>
<gene>
    <name evidence="5" type="ORF">A3F84_20960</name>
</gene>
<dbReference type="EMBL" id="MFKF01000279">
    <property type="protein sequence ID" value="OGG46932.1"/>
    <property type="molecule type" value="Genomic_DNA"/>
</dbReference>
<dbReference type="PANTHER" id="PTHR11104:SF0">
    <property type="entry name" value="SPBETA PROPHAGE-DERIVED AMINOGLYCOSIDE N(3')-ACETYLTRANSFERASE-LIKE PROTEIN YOKD"/>
    <property type="match status" value="1"/>
</dbReference>
<dbReference type="EC" id="2.3.1.-" evidence="4"/>
<dbReference type="PANTHER" id="PTHR11104">
    <property type="entry name" value="AMINOGLYCOSIDE N3-ACETYLTRANSFERASE"/>
    <property type="match status" value="1"/>
</dbReference>
<evidence type="ECO:0000256" key="3">
    <source>
        <dbReference type="ARBA" id="ARBA00023315"/>
    </source>
</evidence>
<name>A0A1F6CDE0_HANXR</name>
<keyword evidence="3 4" id="KW-0012">Acyltransferase</keyword>
<dbReference type="InterPro" id="IPR003679">
    <property type="entry name" value="Amioglycoside_AcTrfase"/>
</dbReference>
<comment type="catalytic activity">
    <reaction evidence="4">
        <text>a 2-deoxystreptamine antibiotic + acetyl-CoA = an N(3)-acetyl-2-deoxystreptamine antibiotic + CoA + H(+)</text>
        <dbReference type="Rhea" id="RHEA:12665"/>
        <dbReference type="ChEBI" id="CHEBI:15378"/>
        <dbReference type="ChEBI" id="CHEBI:57287"/>
        <dbReference type="ChEBI" id="CHEBI:57288"/>
        <dbReference type="ChEBI" id="CHEBI:57921"/>
        <dbReference type="ChEBI" id="CHEBI:77452"/>
        <dbReference type="EC" id="2.3.1.81"/>
    </reaction>
</comment>
<proteinExistence type="inferred from homology"/>
<keyword evidence="2 4" id="KW-0808">Transferase</keyword>
<dbReference type="InterPro" id="IPR028345">
    <property type="entry name" value="Antibiotic_NAT-like"/>
</dbReference>
<dbReference type="Proteomes" id="UP000178606">
    <property type="component" value="Unassembled WGS sequence"/>
</dbReference>
<evidence type="ECO:0000313" key="5">
    <source>
        <dbReference type="EMBL" id="OGG46932.1"/>
    </source>
</evidence>
<keyword evidence="4" id="KW-0046">Antibiotic resistance</keyword>
<dbReference type="Pfam" id="PF02522">
    <property type="entry name" value="Antibiotic_NAT"/>
    <property type="match status" value="1"/>
</dbReference>
<evidence type="ECO:0000313" key="6">
    <source>
        <dbReference type="Proteomes" id="UP000178606"/>
    </source>
</evidence>
<evidence type="ECO:0000256" key="1">
    <source>
        <dbReference type="ARBA" id="ARBA00006383"/>
    </source>
</evidence>
<comment type="caution">
    <text evidence="5">The sequence shown here is derived from an EMBL/GenBank/DDBJ whole genome shotgun (WGS) entry which is preliminary data.</text>
</comment>
<protein>
    <recommendedName>
        <fullName evidence="4">Aminoglycoside N(3)-acetyltransferase</fullName>
        <ecNumber evidence="4">2.3.1.-</ecNumber>
    </recommendedName>
</protein>
<dbReference type="GO" id="GO:0046353">
    <property type="term" value="F:aminoglycoside 3-N-acetyltransferase activity"/>
    <property type="evidence" value="ECO:0007669"/>
    <property type="project" value="UniProtKB-EC"/>
</dbReference>
<reference evidence="5 6" key="1">
    <citation type="journal article" date="2016" name="Nat. Commun.">
        <title>Thousands of microbial genomes shed light on interconnected biogeochemical processes in an aquifer system.</title>
        <authorList>
            <person name="Anantharaman K."/>
            <person name="Brown C.T."/>
            <person name="Hug L.A."/>
            <person name="Sharon I."/>
            <person name="Castelle C.J."/>
            <person name="Probst A.J."/>
            <person name="Thomas B.C."/>
            <person name="Singh A."/>
            <person name="Wilkins M.J."/>
            <person name="Karaoz U."/>
            <person name="Brodie E.L."/>
            <person name="Williams K.H."/>
            <person name="Hubbard S.S."/>
            <person name="Banfield J.F."/>
        </authorList>
    </citation>
    <scope>NUCLEOTIDE SEQUENCE [LARGE SCALE GENOMIC DNA]</scope>
    <source>
        <strain evidence="6">RIFCSPLOWO2_12_FULL_64_10</strain>
    </source>
</reference>
<dbReference type="AlphaFoldDB" id="A0A1F6CDE0"/>